<dbReference type="InterPro" id="IPR047324">
    <property type="entry name" value="LbH_gamma_CA-like"/>
</dbReference>
<evidence type="ECO:0000313" key="1">
    <source>
        <dbReference type="EMBL" id="QNM15984.1"/>
    </source>
</evidence>
<dbReference type="EMBL" id="CP060637">
    <property type="protein sequence ID" value="QNM15984.1"/>
    <property type="molecule type" value="Genomic_DNA"/>
</dbReference>
<dbReference type="InterPro" id="IPR011004">
    <property type="entry name" value="Trimer_LpxA-like_sf"/>
</dbReference>
<evidence type="ECO:0000313" key="2">
    <source>
        <dbReference type="Proteomes" id="UP000515913"/>
    </source>
</evidence>
<protein>
    <submittedName>
        <fullName evidence="1">Gamma carbonic anhydrase family protein</fullName>
    </submittedName>
</protein>
<dbReference type="SUPFAM" id="SSF51161">
    <property type="entry name" value="Trimeric LpxA-like enzymes"/>
    <property type="match status" value="1"/>
</dbReference>
<dbReference type="RefSeq" id="WP_187423179.1">
    <property type="nucleotide sequence ID" value="NZ_CP060637.1"/>
</dbReference>
<dbReference type="Gene3D" id="2.160.10.10">
    <property type="entry name" value="Hexapeptide repeat proteins"/>
    <property type="match status" value="1"/>
</dbReference>
<dbReference type="Proteomes" id="UP000515913">
    <property type="component" value="Chromosome"/>
</dbReference>
<proteinExistence type="predicted"/>
<dbReference type="Pfam" id="PF00132">
    <property type="entry name" value="Hexapep"/>
    <property type="match status" value="1"/>
</dbReference>
<dbReference type="KEGG" id="fho:H9Q81_03910"/>
<reference evidence="1 2" key="1">
    <citation type="submission" date="2020-08" db="EMBL/GenBank/DDBJ databases">
        <authorList>
            <person name="Liu C."/>
            <person name="Sun Q."/>
        </authorList>
    </citation>
    <scope>NUCLEOTIDE SEQUENCE [LARGE SCALE GENOMIC DNA]</scope>
    <source>
        <strain evidence="1 2">NSJ-57</strain>
    </source>
</reference>
<dbReference type="PANTHER" id="PTHR13061:SF29">
    <property type="entry name" value="GAMMA CARBONIC ANHYDRASE-LIKE 1, MITOCHONDRIAL-RELATED"/>
    <property type="match status" value="1"/>
</dbReference>
<dbReference type="CDD" id="cd04645">
    <property type="entry name" value="LbH_gamma_CA_like"/>
    <property type="match status" value="1"/>
</dbReference>
<dbReference type="InterPro" id="IPR001451">
    <property type="entry name" value="Hexapep"/>
</dbReference>
<dbReference type="InterPro" id="IPR050484">
    <property type="entry name" value="Transf_Hexapept/Carb_Anhydrase"/>
</dbReference>
<organism evidence="1 2">
    <name type="scientific">Fusobacterium hominis</name>
    <dbReference type="NCBI Taxonomy" id="2764326"/>
    <lineage>
        <taxon>Bacteria</taxon>
        <taxon>Fusobacteriati</taxon>
        <taxon>Fusobacteriota</taxon>
        <taxon>Fusobacteriia</taxon>
        <taxon>Fusobacteriales</taxon>
        <taxon>Fusobacteriaceae</taxon>
        <taxon>Fusobacterium</taxon>
    </lineage>
</organism>
<dbReference type="PANTHER" id="PTHR13061">
    <property type="entry name" value="DYNACTIN SUBUNIT P25"/>
    <property type="match status" value="1"/>
</dbReference>
<sequence length="173" mass="18711">MIYKLGDLVPHIGKNNYIADNATVIGHVVLGENVSIWFGAVVRADMSKITVGDNSNIQDNVTVHGDTPFPVKIGKKVTIGHNCVIHGCTIEDECVIGMGTTILNGAIIPKNCLVAAGSVVTPKLKANEGDLIAGAPARVVRQLTEDNKEYLKYAYKTYCNDIEIYSKKLIKID</sequence>
<accession>A0A7G9GYV2</accession>
<keyword evidence="2" id="KW-1185">Reference proteome</keyword>
<name>A0A7G9GYV2_9FUSO</name>
<gene>
    <name evidence="1" type="ORF">H9Q81_03910</name>
</gene>
<dbReference type="AlphaFoldDB" id="A0A7G9GYV2"/>
<dbReference type="Pfam" id="PF14602">
    <property type="entry name" value="Hexapep_2"/>
    <property type="match status" value="2"/>
</dbReference>